<evidence type="ECO:0000313" key="4">
    <source>
        <dbReference type="EMBL" id="KLL35113.1"/>
    </source>
</evidence>
<dbReference type="EMBL" id="UHEQ01000004">
    <property type="protein sequence ID" value="SUN14478.1"/>
    <property type="molecule type" value="Genomic_DNA"/>
</dbReference>
<dbReference type="InterPro" id="IPR018392">
    <property type="entry name" value="LysM"/>
</dbReference>
<dbReference type="Proteomes" id="UP000035346">
    <property type="component" value="Unassembled WGS sequence"/>
</dbReference>
<evidence type="ECO:0000313" key="10">
    <source>
        <dbReference type="EMBL" id="VED64972.1"/>
    </source>
</evidence>
<dbReference type="InterPro" id="IPR049981">
    <property type="entry name" value="SPy_0802-like"/>
</dbReference>
<dbReference type="OMA" id="NGYWFAN"/>
<reference evidence="6 16" key="3">
    <citation type="journal article" date="2018" name="Emerg. Microbes Infect.">
        <title>Phenotypic and molecular analysis of nontypeable Group B streptococci: identification of cps2a and hybrid cps2a/cps5 Group B streptococcal capsule gene clusters.</title>
        <authorList>
            <person name="Alhhazmi A."/>
            <person name="Tyrrell G.J."/>
        </authorList>
    </citation>
    <scope>NUCLEOTIDE SEQUENCE [LARGE SCALE GENOMIC DNA]</scope>
    <source>
        <strain evidence="6 16">PLGBS17</strain>
    </source>
</reference>
<dbReference type="EMBL" id="UAVB01000001">
    <property type="protein sequence ID" value="SQA18895.1"/>
    <property type="molecule type" value="Genomic_DNA"/>
</dbReference>
<evidence type="ECO:0000313" key="14">
    <source>
        <dbReference type="Proteomes" id="UP000254076"/>
    </source>
</evidence>
<organism evidence="6 16">
    <name type="scientific">Streptococcus agalactiae</name>
    <dbReference type="NCBI Taxonomy" id="1311"/>
    <lineage>
        <taxon>Bacteria</taxon>
        <taxon>Bacillati</taxon>
        <taxon>Bacillota</taxon>
        <taxon>Bacilli</taxon>
        <taxon>Lactobacillales</taxon>
        <taxon>Streptococcaceae</taxon>
        <taxon>Streptococcus</taxon>
    </lineage>
</organism>
<dbReference type="PROSITE" id="PS51782">
    <property type="entry name" value="LYSM"/>
    <property type="match status" value="1"/>
</dbReference>
<dbReference type="KEGG" id="sagg:EN73_06890"/>
<dbReference type="SUPFAM" id="SSF54106">
    <property type="entry name" value="LysM domain"/>
    <property type="match status" value="1"/>
</dbReference>
<feature type="region of interest" description="Disordered" evidence="1">
    <location>
        <begin position="67"/>
        <end position="126"/>
    </location>
</feature>
<dbReference type="Proteomes" id="UP000268870">
    <property type="component" value="Chromosome"/>
</dbReference>
<feature type="domain" description="LysM" evidence="3">
    <location>
        <begin position="126"/>
        <end position="173"/>
    </location>
</feature>
<protein>
    <submittedName>
        <fullName evidence="6">LysM domain-containing protein</fullName>
    </submittedName>
    <submittedName>
        <fullName evidence="4">Membrane protein</fullName>
    </submittedName>
</protein>
<dbReference type="Proteomes" id="UP000093122">
    <property type="component" value="Unassembled WGS sequence"/>
</dbReference>
<feature type="compositionally biased region" description="Low complexity" evidence="1">
    <location>
        <begin position="89"/>
        <end position="122"/>
    </location>
</feature>
<dbReference type="EMBL" id="LR134265">
    <property type="protein sequence ID" value="VED64972.1"/>
    <property type="molecule type" value="Genomic_DNA"/>
</dbReference>
<evidence type="ECO:0000313" key="17">
    <source>
        <dbReference type="Proteomes" id="UP000268870"/>
    </source>
</evidence>
<evidence type="ECO:0000313" key="7">
    <source>
        <dbReference type="EMBL" id="SQA18895.1"/>
    </source>
</evidence>
<dbReference type="CDD" id="cd00118">
    <property type="entry name" value="LysM"/>
    <property type="match status" value="1"/>
</dbReference>
<dbReference type="EMBL" id="UHEW01000005">
    <property type="protein sequence ID" value="SUN28867.1"/>
    <property type="molecule type" value="Genomic_DNA"/>
</dbReference>
<accession>A0A0E1EIP0</accession>
<evidence type="ECO:0000313" key="8">
    <source>
        <dbReference type="EMBL" id="SUN14478.1"/>
    </source>
</evidence>
<keyword evidence="2" id="KW-0812">Transmembrane</keyword>
<evidence type="ECO:0000256" key="2">
    <source>
        <dbReference type="SAM" id="Phobius"/>
    </source>
</evidence>
<dbReference type="Gene3D" id="3.10.350.10">
    <property type="entry name" value="LysM domain"/>
    <property type="match status" value="1"/>
</dbReference>
<evidence type="ECO:0000313" key="6">
    <source>
        <dbReference type="EMBL" id="RDY82170.1"/>
    </source>
</evidence>
<dbReference type="Proteomes" id="UP000255140">
    <property type="component" value="Unassembled WGS sequence"/>
</dbReference>
<keyword evidence="2" id="KW-0472">Membrane</keyword>
<dbReference type="Proteomes" id="UP000256718">
    <property type="component" value="Unassembled WGS sequence"/>
</dbReference>
<evidence type="ECO:0000259" key="3">
    <source>
        <dbReference type="PROSITE" id="PS51782"/>
    </source>
</evidence>
<reference evidence="13 14" key="4">
    <citation type="submission" date="2018-06" db="EMBL/GenBank/DDBJ databases">
        <authorList>
            <consortium name="Pathogen Informatics"/>
            <person name="Doyle S."/>
        </authorList>
    </citation>
    <scope>NUCLEOTIDE SEQUENCE [LARGE SCALE GENOMIC DNA]</scope>
    <source>
        <strain evidence="7 13">NCTC8181</strain>
        <strain evidence="8 14">NCTC8185</strain>
        <strain evidence="9 15">NCTC9828</strain>
    </source>
</reference>
<name>A0A0E1EIP0_STRAG</name>
<evidence type="ECO:0000313" key="9">
    <source>
        <dbReference type="EMBL" id="SUN28867.1"/>
    </source>
</evidence>
<evidence type="ECO:0000313" key="16">
    <source>
        <dbReference type="Proteomes" id="UP000256718"/>
    </source>
</evidence>
<dbReference type="EMBL" id="MAWT01000011">
    <property type="protein sequence ID" value="OCM72036.1"/>
    <property type="molecule type" value="Genomic_DNA"/>
</dbReference>
<dbReference type="KEGG" id="sage:EN72_07700"/>
<keyword evidence="2" id="KW-1133">Transmembrane helix</keyword>
<evidence type="ECO:0000313" key="11">
    <source>
        <dbReference type="Proteomes" id="UP000035346"/>
    </source>
</evidence>
<dbReference type="Pfam" id="PF01476">
    <property type="entry name" value="LysM"/>
    <property type="match status" value="1"/>
</dbReference>
<feature type="region of interest" description="Disordered" evidence="1">
    <location>
        <begin position="1"/>
        <end position="26"/>
    </location>
</feature>
<evidence type="ECO:0000256" key="1">
    <source>
        <dbReference type="SAM" id="MobiDB-lite"/>
    </source>
</evidence>
<dbReference type="NCBIfam" id="NF042931">
    <property type="entry name" value="SAG1386_EF1546"/>
    <property type="match status" value="1"/>
</dbReference>
<reference evidence="5 12" key="2">
    <citation type="journal article" date="2016" name="Sci. Rep.">
        <title>Serotype IV Streptococcus agalactiae ST-452 has arisen from large genomic recombination events between CC23 and the hypervirulent CC17 lineages.</title>
        <authorList>
            <person name="Campisi E."/>
            <person name="Rinaudo C.D."/>
            <person name="Donati C."/>
            <person name="Barucco M."/>
            <person name="Torricelli G."/>
            <person name="Edwards M.S."/>
            <person name="Baker C.J."/>
            <person name="Margarit I."/>
            <person name="Rosini R."/>
        </authorList>
    </citation>
    <scope>NUCLEOTIDE SEQUENCE [LARGE SCALE GENOMIC DNA]</scope>
    <source>
        <strain evidence="5 12">CZ-PW-140</strain>
    </source>
</reference>
<evidence type="ECO:0000313" key="5">
    <source>
        <dbReference type="EMBL" id="OCM72036.1"/>
    </source>
</evidence>
<feature type="transmembrane region" description="Helical" evidence="2">
    <location>
        <begin position="34"/>
        <end position="55"/>
    </location>
</feature>
<proteinExistence type="predicted"/>
<sequence length="174" mass="18452">MAKKPWEKKVVENNSHRKDKITRTSRGVVSSTPWITAFLSAFFVIVVAILFIVFYTSNRGEDRAKETSGFYGASSQKVNSSKTKKASTSKKTTSSSKTKTSDKSTTSSSTVASSSETSTSSSVNGGTIVVQPGEGAASIAARAGISVARLQELNPGHMTSGYWYANPGDPVVVN</sequence>
<dbReference type="SMART" id="SM00257">
    <property type="entry name" value="LysM"/>
    <property type="match status" value="1"/>
</dbReference>
<dbReference type="EMBL" id="QHGZ01000142">
    <property type="protein sequence ID" value="RDY82170.1"/>
    <property type="molecule type" value="Genomic_DNA"/>
</dbReference>
<evidence type="ECO:0000313" key="15">
    <source>
        <dbReference type="Proteomes" id="UP000255140"/>
    </source>
</evidence>
<dbReference type="EMBL" id="LBKL01000102">
    <property type="protein sequence ID" value="KLL35113.1"/>
    <property type="molecule type" value="Genomic_DNA"/>
</dbReference>
<feature type="compositionally biased region" description="Basic and acidic residues" evidence="1">
    <location>
        <begin position="1"/>
        <end position="16"/>
    </location>
</feature>
<evidence type="ECO:0000313" key="12">
    <source>
        <dbReference type="Proteomes" id="UP000093122"/>
    </source>
</evidence>
<dbReference type="AlphaFoldDB" id="A0A0E1EIP0"/>
<gene>
    <name evidence="5" type="ORF">AX245_08105</name>
    <name evidence="6" type="ORF">C4618_05645</name>
    <name evidence="7" type="ORF">NCTC8181_01948</name>
    <name evidence="10" type="ORF">NCTC8184_01008</name>
    <name evidence="8" type="ORF">NCTC8185_01763</name>
    <name evidence="9" type="ORF">NCTC9828_01129</name>
    <name evidence="4" type="ORF">WA04_11530</name>
</gene>
<evidence type="ECO:0000313" key="13">
    <source>
        <dbReference type="Proteomes" id="UP000250200"/>
    </source>
</evidence>
<reference evidence="4 11" key="1">
    <citation type="journal article" date="2015" name="PLoS ONE">
        <title>Genomic analysis reveals the molecular basis for capsule loss in the group B streptococcus population.</title>
        <authorList>
            <consortium name="DEVANI Consortium"/>
            <person name="Rosini R."/>
            <person name="Campisi E."/>
            <person name="De Chiara M."/>
            <person name="Tettelin H."/>
            <person name="Rinaudo D."/>
            <person name="Toniolo C."/>
            <person name="Metruccio M."/>
            <person name="Guidotti S."/>
            <person name="Sorensen U.B."/>
            <person name="Kilian M."/>
            <person name="Ramirez M."/>
            <person name="Janulczyk R."/>
            <person name="Donati C."/>
            <person name="Grandi G."/>
            <person name="Margarit I."/>
        </authorList>
    </citation>
    <scope>NUCLEOTIDE SEQUENCE [LARGE SCALE GENOMIC DNA]</scope>
    <source>
        <strain evidence="4 11">DK-B-USS-215</strain>
    </source>
</reference>
<dbReference type="InterPro" id="IPR036779">
    <property type="entry name" value="LysM_dom_sf"/>
</dbReference>
<dbReference type="GeneID" id="66886262"/>
<reference evidence="10 17" key="5">
    <citation type="submission" date="2018-12" db="EMBL/GenBank/DDBJ databases">
        <authorList>
            <consortium name="Pathogen Informatics"/>
        </authorList>
    </citation>
    <scope>NUCLEOTIDE SEQUENCE [LARGE SCALE GENOMIC DNA]</scope>
    <source>
        <strain evidence="10 17">NCTC8184</strain>
    </source>
</reference>
<dbReference type="RefSeq" id="WP_001085534.1">
    <property type="nucleotide sequence ID" value="NZ_BCNI01000007.1"/>
</dbReference>
<dbReference type="Proteomes" id="UP000254076">
    <property type="component" value="Unassembled WGS sequence"/>
</dbReference>
<dbReference type="Proteomes" id="UP000250200">
    <property type="component" value="Unassembled WGS sequence"/>
</dbReference>